<feature type="non-terminal residue" evidence="1">
    <location>
        <position position="1"/>
    </location>
</feature>
<organism evidence="1">
    <name type="scientific">hydrothermal vent metagenome</name>
    <dbReference type="NCBI Taxonomy" id="652676"/>
    <lineage>
        <taxon>unclassified sequences</taxon>
        <taxon>metagenomes</taxon>
        <taxon>ecological metagenomes</taxon>
    </lineage>
</organism>
<evidence type="ECO:0000313" key="1">
    <source>
        <dbReference type="EMBL" id="VAW08952.1"/>
    </source>
</evidence>
<gene>
    <name evidence="1" type="ORF">MNBD_ACTINO01-1188</name>
</gene>
<name>A0A3B0T3D7_9ZZZZ</name>
<accession>A0A3B0T3D7</accession>
<reference evidence="1" key="1">
    <citation type="submission" date="2018-06" db="EMBL/GenBank/DDBJ databases">
        <authorList>
            <person name="Zhirakovskaya E."/>
        </authorList>
    </citation>
    <scope>NUCLEOTIDE SEQUENCE</scope>
</reference>
<proteinExistence type="predicted"/>
<sequence>YSEEQNVPADFVGSRAAVVLEGNETHTRTGFSVVDLTTLPGISVSIIDALHETSISVPVTHAKLFGWYDNEFGSYTNMLGDLTVHVHESLDA</sequence>
<protein>
    <submittedName>
        <fullName evidence="1">Related to glyceraldehyde-3-phosphate dehydrogenase</fullName>
    </submittedName>
</protein>
<dbReference type="EMBL" id="UOEI01000656">
    <property type="protein sequence ID" value="VAW08952.1"/>
    <property type="molecule type" value="Genomic_DNA"/>
</dbReference>
<dbReference type="AlphaFoldDB" id="A0A3B0T3D7"/>